<dbReference type="PANTHER" id="PTHR36558">
    <property type="entry name" value="GLR1098 PROTEIN"/>
    <property type="match status" value="1"/>
</dbReference>
<proteinExistence type="predicted"/>
<dbReference type="InterPro" id="IPR012296">
    <property type="entry name" value="Nuclease_put_TT1808"/>
</dbReference>
<dbReference type="CDD" id="cd06260">
    <property type="entry name" value="DUF820-like"/>
    <property type="match status" value="1"/>
</dbReference>
<keyword evidence="3" id="KW-1185">Reference proteome</keyword>
<dbReference type="GO" id="GO:0004519">
    <property type="term" value="F:endonuclease activity"/>
    <property type="evidence" value="ECO:0007669"/>
    <property type="project" value="UniProtKB-KW"/>
</dbReference>
<evidence type="ECO:0000313" key="3">
    <source>
        <dbReference type="Proteomes" id="UP000241808"/>
    </source>
</evidence>
<organism evidence="2 3">
    <name type="scientific">Phreatobacter oligotrophus</name>
    <dbReference type="NCBI Taxonomy" id="1122261"/>
    <lineage>
        <taxon>Bacteria</taxon>
        <taxon>Pseudomonadati</taxon>
        <taxon>Pseudomonadota</taxon>
        <taxon>Alphaproteobacteria</taxon>
        <taxon>Hyphomicrobiales</taxon>
        <taxon>Phreatobacteraceae</taxon>
        <taxon>Phreatobacter</taxon>
    </lineage>
</organism>
<sequence length="214" mass="23214">MTEAAPFGYHGAMNALPPLALRLAEGAPRDPDRFLAWAANTPALEGFKVELAHGEVTMMMVQVSQAHARICTNLLAVLLQKFDRTIHLLTTADFGVRTEHGIRYPDILVDAGVGNGKDYAAREPIFIAEVLSPSSIATDMIEKRDEYLQIGTLQAYLICAQDEPRAWLFLREDGRFPASPVMIEGRAASVEVPALALSLPMADIFAGIPDAPSA</sequence>
<feature type="domain" description="Putative restriction endonuclease" evidence="1">
    <location>
        <begin position="34"/>
        <end position="200"/>
    </location>
</feature>
<dbReference type="PANTHER" id="PTHR36558:SF1">
    <property type="entry name" value="RESTRICTION ENDONUCLEASE DOMAIN-CONTAINING PROTEIN-RELATED"/>
    <property type="match status" value="1"/>
</dbReference>
<evidence type="ECO:0000259" key="1">
    <source>
        <dbReference type="Pfam" id="PF05685"/>
    </source>
</evidence>
<name>A0A2T4YXP7_9HYPH</name>
<keyword evidence="2" id="KW-0378">Hydrolase</keyword>
<reference evidence="2 3" key="1">
    <citation type="submission" date="2018-04" db="EMBL/GenBank/DDBJ databases">
        <title>Genomic Encyclopedia of Archaeal and Bacterial Type Strains, Phase II (KMG-II): from individual species to whole genera.</title>
        <authorList>
            <person name="Goeker M."/>
        </authorList>
    </citation>
    <scope>NUCLEOTIDE SEQUENCE [LARGE SCALE GENOMIC DNA]</scope>
    <source>
        <strain evidence="2 3">DSM 25521</strain>
    </source>
</reference>
<dbReference type="SUPFAM" id="SSF52980">
    <property type="entry name" value="Restriction endonuclease-like"/>
    <property type="match status" value="1"/>
</dbReference>
<dbReference type="EMBL" id="PZZL01000011">
    <property type="protein sequence ID" value="PTM51116.1"/>
    <property type="molecule type" value="Genomic_DNA"/>
</dbReference>
<keyword evidence="2" id="KW-0540">Nuclease</keyword>
<accession>A0A2T4YXP7</accession>
<protein>
    <submittedName>
        <fullName evidence="2">Uma2 family endonuclease</fullName>
    </submittedName>
</protein>
<dbReference type="Pfam" id="PF05685">
    <property type="entry name" value="Uma2"/>
    <property type="match status" value="1"/>
</dbReference>
<dbReference type="InterPro" id="IPR011335">
    <property type="entry name" value="Restrct_endonuc-II-like"/>
</dbReference>
<dbReference type="Proteomes" id="UP000241808">
    <property type="component" value="Unassembled WGS sequence"/>
</dbReference>
<comment type="caution">
    <text evidence="2">The sequence shown here is derived from an EMBL/GenBank/DDBJ whole genome shotgun (WGS) entry which is preliminary data.</text>
</comment>
<dbReference type="AlphaFoldDB" id="A0A2T4YXP7"/>
<dbReference type="Gene3D" id="3.90.1570.10">
    <property type="entry name" value="tt1808, chain A"/>
    <property type="match status" value="1"/>
</dbReference>
<dbReference type="InterPro" id="IPR008538">
    <property type="entry name" value="Uma2"/>
</dbReference>
<keyword evidence="2" id="KW-0255">Endonuclease</keyword>
<gene>
    <name evidence="2" type="ORF">C8P69_11144</name>
</gene>
<evidence type="ECO:0000313" key="2">
    <source>
        <dbReference type="EMBL" id="PTM51116.1"/>
    </source>
</evidence>